<dbReference type="EMBL" id="ML220139">
    <property type="protein sequence ID" value="TGZ78627.1"/>
    <property type="molecule type" value="Genomic_DNA"/>
</dbReference>
<reference evidence="1 2" key="1">
    <citation type="submission" date="2019-04" db="EMBL/GenBank/DDBJ databases">
        <title>Comparative genomics and transcriptomics to analyze fruiting body development in filamentous ascomycetes.</title>
        <authorList>
            <consortium name="DOE Joint Genome Institute"/>
            <person name="Lutkenhaus R."/>
            <person name="Traeger S."/>
            <person name="Breuer J."/>
            <person name="Kuo A."/>
            <person name="Lipzen A."/>
            <person name="Pangilinan J."/>
            <person name="Dilworth D."/>
            <person name="Sandor L."/>
            <person name="Poggeler S."/>
            <person name="Barry K."/>
            <person name="Grigoriev I.V."/>
            <person name="Nowrousian M."/>
        </authorList>
    </citation>
    <scope>NUCLEOTIDE SEQUENCE [LARGE SCALE GENOMIC DNA]</scope>
    <source>
        <strain evidence="1 2">CBS 389.68</strain>
    </source>
</reference>
<proteinExistence type="predicted"/>
<gene>
    <name evidence="1" type="ORF">EX30DRAFT_343004</name>
</gene>
<evidence type="ECO:0000313" key="2">
    <source>
        <dbReference type="Proteomes" id="UP000298138"/>
    </source>
</evidence>
<dbReference type="Proteomes" id="UP000298138">
    <property type="component" value="Unassembled WGS sequence"/>
</dbReference>
<keyword evidence="2" id="KW-1185">Reference proteome</keyword>
<dbReference type="AlphaFoldDB" id="A0A4S2MSE2"/>
<evidence type="ECO:0000313" key="1">
    <source>
        <dbReference type="EMBL" id="TGZ78627.1"/>
    </source>
</evidence>
<protein>
    <submittedName>
        <fullName evidence="1">Uncharacterized protein</fullName>
    </submittedName>
</protein>
<accession>A0A4S2MSE2</accession>
<sequence length="90" mass="10299">MATLPHHCLLTLHAVTSPHHHHPDMDKGIRIFLTLSNPVQPCPTRPDPGSVQLRWLCYELRPVRLHMKSAAHTRGRVWDFHSQDIVGICI</sequence>
<dbReference type="InParanoid" id="A0A4S2MSE2"/>
<name>A0A4S2MSE2_9PEZI</name>
<organism evidence="1 2">
    <name type="scientific">Ascodesmis nigricans</name>
    <dbReference type="NCBI Taxonomy" id="341454"/>
    <lineage>
        <taxon>Eukaryota</taxon>
        <taxon>Fungi</taxon>
        <taxon>Dikarya</taxon>
        <taxon>Ascomycota</taxon>
        <taxon>Pezizomycotina</taxon>
        <taxon>Pezizomycetes</taxon>
        <taxon>Pezizales</taxon>
        <taxon>Ascodesmidaceae</taxon>
        <taxon>Ascodesmis</taxon>
    </lineage>
</organism>